<evidence type="ECO:0000256" key="8">
    <source>
        <dbReference type="ARBA" id="ARBA00023002"/>
    </source>
</evidence>
<accession>A0A176VYJ3</accession>
<evidence type="ECO:0000256" key="7">
    <source>
        <dbReference type="ARBA" id="ARBA00022989"/>
    </source>
</evidence>
<dbReference type="InterPro" id="IPR006603">
    <property type="entry name" value="PQ-loop_rpt"/>
</dbReference>
<feature type="transmembrane region" description="Helical" evidence="12">
    <location>
        <begin position="65"/>
        <end position="84"/>
    </location>
</feature>
<keyword evidence="9 12" id="KW-0472">Membrane</keyword>
<keyword evidence="6" id="KW-0521">NADP</keyword>
<comment type="pathway">
    <text evidence="2">Amino-acid biosynthesis; L-arginine biosynthesis; N(2)-acetyl-L-ornithine from L-glutamate: step 3/4.</text>
</comment>
<sequence>MVSGGMADCPVEKECLEWVHRYLKDCICSFRDEISLGLGLLSVLSWGIAEVPQIITNFREKSTEGVSLAFLMTWVVGDIFNLTGCYLEPATLPTQFIMALLYTFTTIILVLQTIYYDYIYTRRNSDEGYEKIASVGEKPKTADVDTVKKHSEQDNKTHEGGSSPSSSPPTTIINVPITRRASRGSESDVYYMSARSLASSHAPGIGSYMVGSRDRESGGSSGNHSFLRTTVSSSPQHSSVSRSSATQAGSLLRTAASSVLLVGSVAMTSTVLSGAIPSTPHNGPAKYFVFTGRRLLQQISVSHGRYSTHFPRRSFLGEEAVGPWGEIFGWCMAAIYMGGRLPQIHLNGLNPLMFVFALVGNATYVGSILVRSILWVTIKPNLPWLVDAAVCVLLDLFMWGGINRARYVSGVNASPRCASTTKQGVPLQVASALKDLQVVQDRKVKSELVRIGVLGASGYTGSEIVRLLATHPAFAVTVMTADRKAGQSLASVFPHLITQDLPNMVAVKDADFSEVDAIFCCLPHGTTQEIIASLPRSLKVVDLSAEEAVYGLTELHRDEVRSARLVANPGCYPTTIQLPLVPLLQAGLISKDGIIIDAKSGVSGAGRSAKEANLYTEIAEGMKSYGITNHRHVASFTSFPLLILAPHCAVPEIEQGLTQAVGSQVTISFTPHLIPMSRGMQSTIYMQMVNGVTVDDLRAHLKSKFEDEEFVVVLPKGVVPCTAHVRGSNYCLLNVFEDRIPGRAIVVSVIDNLVKGASGQALQNMNLMMGWPETSGLLQQPMFP</sequence>
<evidence type="ECO:0000256" key="10">
    <source>
        <dbReference type="PROSITE-ProRule" id="PRU10010"/>
    </source>
</evidence>
<feature type="transmembrane region" description="Helical" evidence="12">
    <location>
        <begin position="321"/>
        <end position="339"/>
    </location>
</feature>
<dbReference type="GO" id="GO:0016020">
    <property type="term" value="C:membrane"/>
    <property type="evidence" value="ECO:0007669"/>
    <property type="project" value="UniProtKB-SubCell"/>
</dbReference>
<organism evidence="14 15">
    <name type="scientific">Marchantia polymorpha subsp. ruderalis</name>
    <dbReference type="NCBI Taxonomy" id="1480154"/>
    <lineage>
        <taxon>Eukaryota</taxon>
        <taxon>Viridiplantae</taxon>
        <taxon>Streptophyta</taxon>
        <taxon>Embryophyta</taxon>
        <taxon>Marchantiophyta</taxon>
        <taxon>Marchantiopsida</taxon>
        <taxon>Marchantiidae</taxon>
        <taxon>Marchantiales</taxon>
        <taxon>Marchantiaceae</taxon>
        <taxon>Marchantia</taxon>
    </lineage>
</organism>
<dbReference type="GO" id="GO:0051287">
    <property type="term" value="F:NAD binding"/>
    <property type="evidence" value="ECO:0007669"/>
    <property type="project" value="InterPro"/>
</dbReference>
<dbReference type="SUPFAM" id="SSF55347">
    <property type="entry name" value="Glyceraldehyde-3-phosphate dehydrogenase-like, C-terminal domain"/>
    <property type="match status" value="1"/>
</dbReference>
<dbReference type="PANTHER" id="PTHR32338">
    <property type="entry name" value="N-ACETYL-GAMMA-GLUTAMYL-PHOSPHATE REDUCTASE, CHLOROPLASTIC-RELATED-RELATED"/>
    <property type="match status" value="1"/>
</dbReference>
<feature type="transmembrane region" description="Helical" evidence="12">
    <location>
        <begin position="351"/>
        <end position="370"/>
    </location>
</feature>
<feature type="compositionally biased region" description="Basic and acidic residues" evidence="11">
    <location>
        <begin position="140"/>
        <end position="159"/>
    </location>
</feature>
<dbReference type="Gene3D" id="3.40.50.720">
    <property type="entry name" value="NAD(P)-binding Rossmann-like Domain"/>
    <property type="match status" value="1"/>
</dbReference>
<keyword evidence="8" id="KW-0560">Oxidoreductase</keyword>
<protein>
    <recommendedName>
        <fullName evidence="13">Semialdehyde dehydrogenase NAD-binding domain-containing protein</fullName>
    </recommendedName>
</protein>
<dbReference type="Gene3D" id="3.30.360.10">
    <property type="entry name" value="Dihydrodipicolinate Reductase, domain 2"/>
    <property type="match status" value="1"/>
</dbReference>
<evidence type="ECO:0000256" key="9">
    <source>
        <dbReference type="ARBA" id="ARBA00023136"/>
    </source>
</evidence>
<dbReference type="EMBL" id="LVLJ01002289">
    <property type="protein sequence ID" value="OAE25850.1"/>
    <property type="molecule type" value="Genomic_DNA"/>
</dbReference>
<evidence type="ECO:0000256" key="11">
    <source>
        <dbReference type="SAM" id="MobiDB-lite"/>
    </source>
</evidence>
<dbReference type="Pfam" id="PF04193">
    <property type="entry name" value="PQ-loop"/>
    <property type="match status" value="2"/>
</dbReference>
<evidence type="ECO:0000256" key="6">
    <source>
        <dbReference type="ARBA" id="ARBA00022857"/>
    </source>
</evidence>
<dbReference type="AlphaFoldDB" id="A0A176VYJ3"/>
<evidence type="ECO:0000256" key="3">
    <source>
        <dbReference type="ARBA" id="ARBA00022571"/>
    </source>
</evidence>
<dbReference type="CDD" id="cd23934">
    <property type="entry name" value="AGPR_1_C"/>
    <property type="match status" value="1"/>
</dbReference>
<dbReference type="PROSITE" id="PS01224">
    <property type="entry name" value="ARGC"/>
    <property type="match status" value="1"/>
</dbReference>
<dbReference type="Pfam" id="PF22698">
    <property type="entry name" value="Semialdhyde_dhC_1"/>
    <property type="match status" value="2"/>
</dbReference>
<comment type="caution">
    <text evidence="14">The sequence shown here is derived from an EMBL/GenBank/DDBJ whole genome shotgun (WGS) entry which is preliminary data.</text>
</comment>
<dbReference type="HAMAP" id="MF_00150">
    <property type="entry name" value="ArgC_type1"/>
    <property type="match status" value="1"/>
</dbReference>
<dbReference type="SMART" id="SM00859">
    <property type="entry name" value="Semialdhyde_dh"/>
    <property type="match status" value="1"/>
</dbReference>
<dbReference type="Gene3D" id="1.20.1280.290">
    <property type="match status" value="1"/>
</dbReference>
<feature type="transmembrane region" description="Helical" evidence="12">
    <location>
        <begin position="96"/>
        <end position="116"/>
    </location>
</feature>
<dbReference type="UniPathway" id="UPA00068">
    <property type="reaction ID" value="UER00108"/>
</dbReference>
<dbReference type="InterPro" id="IPR000534">
    <property type="entry name" value="Semialdehyde_DH_NAD-bd"/>
</dbReference>
<feature type="transmembrane region" description="Helical" evidence="12">
    <location>
        <begin position="382"/>
        <end position="402"/>
    </location>
</feature>
<feature type="region of interest" description="Disordered" evidence="11">
    <location>
        <begin position="204"/>
        <end position="245"/>
    </location>
</feature>
<evidence type="ECO:0000256" key="4">
    <source>
        <dbReference type="ARBA" id="ARBA00022605"/>
    </source>
</evidence>
<keyword evidence="5 12" id="KW-0812">Transmembrane</keyword>
<dbReference type="InterPro" id="IPR000706">
    <property type="entry name" value="AGPR_type-1"/>
</dbReference>
<feature type="region of interest" description="Disordered" evidence="11">
    <location>
        <begin position="140"/>
        <end position="178"/>
    </location>
</feature>
<reference evidence="14" key="1">
    <citation type="submission" date="2016-03" db="EMBL/GenBank/DDBJ databases">
        <title>Mechanisms controlling the formation of the plant cell surface in tip-growing cells are functionally conserved among land plants.</title>
        <authorList>
            <person name="Honkanen S."/>
            <person name="Jones V.A."/>
            <person name="Morieri G."/>
            <person name="Champion C."/>
            <person name="Hetherington A.J."/>
            <person name="Kelly S."/>
            <person name="Saint-Marcoux D."/>
            <person name="Proust H."/>
            <person name="Prescott H."/>
            <person name="Dolan L."/>
        </authorList>
    </citation>
    <scope>NUCLEOTIDE SEQUENCE [LARGE SCALE GENOMIC DNA]</scope>
    <source>
        <tissue evidence="14">Whole gametophyte</tissue>
    </source>
</reference>
<keyword evidence="3" id="KW-0055">Arginine biosynthesis</keyword>
<dbReference type="InterPro" id="IPR023013">
    <property type="entry name" value="AGPR_AS"/>
</dbReference>
<gene>
    <name evidence="14" type="ORF">AXG93_2145s1490</name>
</gene>
<dbReference type="SUPFAM" id="SSF51735">
    <property type="entry name" value="NAD(P)-binding Rossmann-fold domains"/>
    <property type="match status" value="1"/>
</dbReference>
<comment type="subcellular location">
    <subcellularLocation>
        <location evidence="1">Membrane</location>
        <topology evidence="1">Multi-pass membrane protein</topology>
    </subcellularLocation>
</comment>
<dbReference type="InterPro" id="IPR036291">
    <property type="entry name" value="NAD(P)-bd_dom_sf"/>
</dbReference>
<keyword evidence="7 12" id="KW-1133">Transmembrane helix</keyword>
<proteinExistence type="inferred from homology"/>
<dbReference type="GO" id="GO:0070401">
    <property type="term" value="F:NADP+ binding"/>
    <property type="evidence" value="ECO:0007669"/>
    <property type="project" value="InterPro"/>
</dbReference>
<dbReference type="NCBIfam" id="TIGR01850">
    <property type="entry name" value="argC"/>
    <property type="match status" value="1"/>
</dbReference>
<dbReference type="CDD" id="cd17895">
    <property type="entry name" value="AGPR_1_N"/>
    <property type="match status" value="1"/>
</dbReference>
<keyword evidence="15" id="KW-1185">Reference proteome</keyword>
<name>A0A176VYJ3_MARPO</name>
<evidence type="ECO:0000256" key="5">
    <source>
        <dbReference type="ARBA" id="ARBA00022692"/>
    </source>
</evidence>
<evidence type="ECO:0000256" key="2">
    <source>
        <dbReference type="ARBA" id="ARBA00004862"/>
    </source>
</evidence>
<feature type="compositionally biased region" description="Low complexity" evidence="11">
    <location>
        <begin position="232"/>
        <end position="244"/>
    </location>
</feature>
<evidence type="ECO:0000313" key="14">
    <source>
        <dbReference type="EMBL" id="OAE25850.1"/>
    </source>
</evidence>
<dbReference type="Pfam" id="PF01118">
    <property type="entry name" value="Semialdhyde_dh"/>
    <property type="match status" value="1"/>
</dbReference>
<dbReference type="GO" id="GO:0006526">
    <property type="term" value="P:L-arginine biosynthetic process"/>
    <property type="evidence" value="ECO:0007669"/>
    <property type="project" value="UniProtKB-UniPathway"/>
</dbReference>
<dbReference type="GO" id="GO:0003942">
    <property type="term" value="F:N-acetyl-gamma-glutamyl-phosphate reductase activity"/>
    <property type="evidence" value="ECO:0007669"/>
    <property type="project" value="InterPro"/>
</dbReference>
<evidence type="ECO:0000256" key="12">
    <source>
        <dbReference type="SAM" id="Phobius"/>
    </source>
</evidence>
<dbReference type="SMART" id="SM00679">
    <property type="entry name" value="CTNS"/>
    <property type="match status" value="2"/>
</dbReference>
<feature type="domain" description="Semialdehyde dehydrogenase NAD-binding" evidence="13">
    <location>
        <begin position="450"/>
        <end position="563"/>
    </location>
</feature>
<keyword evidence="4" id="KW-0028">Amino-acid biosynthesis</keyword>
<dbReference type="InterPro" id="IPR058924">
    <property type="entry name" value="AGPR_dimerisation_dom"/>
</dbReference>
<dbReference type="InterPro" id="IPR050085">
    <property type="entry name" value="AGPR"/>
</dbReference>
<evidence type="ECO:0000259" key="13">
    <source>
        <dbReference type="SMART" id="SM00859"/>
    </source>
</evidence>
<evidence type="ECO:0000313" key="15">
    <source>
        <dbReference type="Proteomes" id="UP000077202"/>
    </source>
</evidence>
<dbReference type="PANTHER" id="PTHR32338:SF10">
    <property type="entry name" value="N-ACETYL-GAMMA-GLUTAMYL-PHOSPHATE REDUCTASE, CHLOROPLASTIC-RELATED"/>
    <property type="match status" value="1"/>
</dbReference>
<evidence type="ECO:0000256" key="1">
    <source>
        <dbReference type="ARBA" id="ARBA00004141"/>
    </source>
</evidence>
<feature type="active site" evidence="10">
    <location>
        <position position="571"/>
    </location>
</feature>
<dbReference type="FunFam" id="1.20.1280.290:FF:000019">
    <property type="entry name" value="PQ-loop repeat family protein / transmembrane family protein"/>
    <property type="match status" value="1"/>
</dbReference>
<dbReference type="Proteomes" id="UP000077202">
    <property type="component" value="Unassembled WGS sequence"/>
</dbReference>